<evidence type="ECO:0000313" key="2">
    <source>
        <dbReference type="EMBL" id="PYC88422.1"/>
    </source>
</evidence>
<dbReference type="InterPro" id="IPR043504">
    <property type="entry name" value="Peptidase_S1_PA_chymotrypsin"/>
</dbReference>
<proteinExistence type="predicted"/>
<dbReference type="Gene3D" id="2.40.10.10">
    <property type="entry name" value="Trypsin-like serine proteases"/>
    <property type="match status" value="2"/>
</dbReference>
<protein>
    <recommendedName>
        <fullName evidence="4">Serine protease</fullName>
    </recommendedName>
</protein>
<dbReference type="InterPro" id="IPR009003">
    <property type="entry name" value="Peptidase_S1_PA"/>
</dbReference>
<dbReference type="SUPFAM" id="SSF50494">
    <property type="entry name" value="Trypsin-like serine proteases"/>
    <property type="match status" value="1"/>
</dbReference>
<gene>
    <name evidence="2" type="ORF">C7C46_00680</name>
</gene>
<feature type="chain" id="PRO_5039582027" description="Serine protease" evidence="1">
    <location>
        <begin position="33"/>
        <end position="428"/>
    </location>
</feature>
<dbReference type="OrthoDB" id="4413809at2"/>
<accession>A0A2V4P177</accession>
<reference evidence="2 3" key="1">
    <citation type="submission" date="2018-03" db="EMBL/GenBank/DDBJ databases">
        <title>Bioinformatic expansion and discovery of thiopeptide antibiotics.</title>
        <authorList>
            <person name="Schwalen C.J."/>
            <person name="Hudson G.A."/>
            <person name="Mitchell D.A."/>
        </authorList>
    </citation>
    <scope>NUCLEOTIDE SEQUENCE [LARGE SCALE GENOMIC DNA]</scope>
    <source>
        <strain evidence="2 3">ATCC 21389</strain>
    </source>
</reference>
<keyword evidence="3" id="KW-1185">Reference proteome</keyword>
<dbReference type="RefSeq" id="WP_110664541.1">
    <property type="nucleotide sequence ID" value="NZ_PYBW01000004.1"/>
</dbReference>
<dbReference type="InterPro" id="IPR033116">
    <property type="entry name" value="TRYPSIN_SER"/>
</dbReference>
<sequence length="428" mass="43907">MAQNSRNWGRTSLVVALSGLTALAASVAPALADASPSTDTRSVSTGGSVLDSYIKQQGPLLDRERKLEAFKAWLIARPGINESGFIESVHDAANLSMTLLWHGNSPLQEQARREAATRGITVKFEQRKYSLQQLKAAIDTTWQQARAGGWAGFKISYIAGVTADYDGIVVNGSYTAPTANRSAAVRSLATQTGDVAVKVVAGGEATPAAATRSNDNAPFNAGGYMLSGSSTCSTGFSIGLSGSNYTTTARHCIAEGYHDRDGTNTYGTGKLFSGDGAARVLTESGSSLMFDGAYNDPSGYHKTVVGFGDVGLGTPVCTSGGNSGVHCNIVVNSMAVSFNDGYGAVTNILATQQTGGQIAAIQGDSGGPVFTLAGDGQVYAAGMIQAVGSPASNCGPVHDGGNICSTQVLFTSMRTIVNSIPGASLVTG</sequence>
<dbReference type="PROSITE" id="PS00135">
    <property type="entry name" value="TRYPSIN_SER"/>
    <property type="match status" value="1"/>
</dbReference>
<keyword evidence="1" id="KW-0732">Signal</keyword>
<name>A0A2V4P177_9ACTN</name>
<feature type="signal peptide" evidence="1">
    <location>
        <begin position="1"/>
        <end position="32"/>
    </location>
</feature>
<dbReference type="AlphaFoldDB" id="A0A2V4P177"/>
<dbReference type="EMBL" id="PYBW01000004">
    <property type="protein sequence ID" value="PYC88422.1"/>
    <property type="molecule type" value="Genomic_DNA"/>
</dbReference>
<dbReference type="Proteomes" id="UP000248039">
    <property type="component" value="Unassembled WGS sequence"/>
</dbReference>
<evidence type="ECO:0008006" key="4">
    <source>
        <dbReference type="Google" id="ProtNLM"/>
    </source>
</evidence>
<evidence type="ECO:0000256" key="1">
    <source>
        <dbReference type="SAM" id="SignalP"/>
    </source>
</evidence>
<evidence type="ECO:0000313" key="3">
    <source>
        <dbReference type="Proteomes" id="UP000248039"/>
    </source>
</evidence>
<organism evidence="2 3">
    <name type="scientific">Streptomyces tateyamensis</name>
    <dbReference type="NCBI Taxonomy" id="565073"/>
    <lineage>
        <taxon>Bacteria</taxon>
        <taxon>Bacillati</taxon>
        <taxon>Actinomycetota</taxon>
        <taxon>Actinomycetes</taxon>
        <taxon>Kitasatosporales</taxon>
        <taxon>Streptomycetaceae</taxon>
        <taxon>Streptomyces</taxon>
    </lineage>
</organism>
<comment type="caution">
    <text evidence="2">The sequence shown here is derived from an EMBL/GenBank/DDBJ whole genome shotgun (WGS) entry which is preliminary data.</text>
</comment>